<evidence type="ECO:0000313" key="3">
    <source>
        <dbReference type="Proteomes" id="UP000199258"/>
    </source>
</evidence>
<keyword evidence="3" id="KW-1185">Reference proteome</keyword>
<evidence type="ECO:0000256" key="1">
    <source>
        <dbReference type="SAM" id="Phobius"/>
    </source>
</evidence>
<feature type="transmembrane region" description="Helical" evidence="1">
    <location>
        <begin position="139"/>
        <end position="160"/>
    </location>
</feature>
<accession>A0A1G8H6C3</accession>
<feature type="transmembrane region" description="Helical" evidence="1">
    <location>
        <begin position="111"/>
        <end position="133"/>
    </location>
</feature>
<dbReference type="EMBL" id="FNDT01000005">
    <property type="protein sequence ID" value="SDI02099.1"/>
    <property type="molecule type" value="Genomic_DNA"/>
</dbReference>
<gene>
    <name evidence="2" type="ORF">SAMN04488693_10589</name>
</gene>
<dbReference type="Gene3D" id="1.10.1760.20">
    <property type="match status" value="1"/>
</dbReference>
<dbReference type="STRING" id="335973.SAMN04488693_10589"/>
<feature type="transmembrane region" description="Helical" evidence="1">
    <location>
        <begin position="80"/>
        <end position="104"/>
    </location>
</feature>
<dbReference type="Proteomes" id="UP000199258">
    <property type="component" value="Unassembled WGS sequence"/>
</dbReference>
<protein>
    <submittedName>
        <fullName evidence="2">Energy-coupling factor transport system substrate-specific component</fullName>
    </submittedName>
</protein>
<proteinExistence type="predicted"/>
<evidence type="ECO:0000313" key="2">
    <source>
        <dbReference type="EMBL" id="SDI02099.1"/>
    </source>
</evidence>
<feature type="transmembrane region" description="Helical" evidence="1">
    <location>
        <begin position="20"/>
        <end position="38"/>
    </location>
</feature>
<dbReference type="OrthoDB" id="4427442at2"/>
<feature type="transmembrane region" description="Helical" evidence="1">
    <location>
        <begin position="50"/>
        <end position="74"/>
    </location>
</feature>
<dbReference type="RefSeq" id="WP_090585659.1">
    <property type="nucleotide sequence ID" value="NZ_FNDT01000005.1"/>
</dbReference>
<keyword evidence="1" id="KW-1133">Transmembrane helix</keyword>
<organism evidence="2 3">
    <name type="scientific">Arthrobacter subterraneus</name>
    <dbReference type="NCBI Taxonomy" id="335973"/>
    <lineage>
        <taxon>Bacteria</taxon>
        <taxon>Bacillati</taxon>
        <taxon>Actinomycetota</taxon>
        <taxon>Actinomycetes</taxon>
        <taxon>Micrococcales</taxon>
        <taxon>Micrococcaceae</taxon>
        <taxon>Arthrobacter</taxon>
    </lineage>
</organism>
<keyword evidence="1" id="KW-0812">Transmembrane</keyword>
<sequence length="280" mass="28123">MNSSLTLPSGTAAPSTRRILLIAGAVVIAATYLYLVLVQPAEIAGGAGTPAGLTTLLGFLGGGALLVAGILPGLNTQAVVLMPVGIALNISFGQLAGTLGLPIYLDALGTVLIGVLAGPAAGAATGVLSNAIWGLFNPFALPFAAGSAVIGLLAGLAARWGMFRRLYLVPVAGLLTGVVGGLLAAPVAAFMFGAAGTMGTNAIVAAFRAMGDTLLVAATKQGLTSDTIDKLIIFTVVALIVYALPRRTRNAFTFVRRHRVLLGASSGDSGSRDESAAERK</sequence>
<feature type="transmembrane region" description="Helical" evidence="1">
    <location>
        <begin position="227"/>
        <end position="244"/>
    </location>
</feature>
<dbReference type="AlphaFoldDB" id="A0A1G8H6C3"/>
<reference evidence="2 3" key="1">
    <citation type="submission" date="2016-10" db="EMBL/GenBank/DDBJ databases">
        <authorList>
            <person name="de Groot N.N."/>
        </authorList>
    </citation>
    <scope>NUCLEOTIDE SEQUENCE [LARGE SCALE GENOMIC DNA]</scope>
    <source>
        <strain evidence="2 3">NP_1H</strain>
    </source>
</reference>
<keyword evidence="1" id="KW-0472">Membrane</keyword>
<feature type="transmembrane region" description="Helical" evidence="1">
    <location>
        <begin position="167"/>
        <end position="192"/>
    </location>
</feature>
<name>A0A1G8H6C3_9MICC</name>